<protein>
    <submittedName>
        <fullName evidence="3">Putative membrane protein</fullName>
    </submittedName>
</protein>
<dbReference type="Pfam" id="PF07811">
    <property type="entry name" value="TadE"/>
    <property type="match status" value="1"/>
</dbReference>
<dbReference type="AlphaFoldDB" id="A0A0K8J2S2"/>
<feature type="domain" description="TadE-like" evidence="2">
    <location>
        <begin position="7"/>
        <end position="46"/>
    </location>
</feature>
<evidence type="ECO:0000313" key="4">
    <source>
        <dbReference type="Proteomes" id="UP000196053"/>
    </source>
</evidence>
<organism evidence="3 4">
    <name type="scientific">Herbinix luporum</name>
    <dbReference type="NCBI Taxonomy" id="1679721"/>
    <lineage>
        <taxon>Bacteria</taxon>
        <taxon>Bacillati</taxon>
        <taxon>Bacillota</taxon>
        <taxon>Clostridia</taxon>
        <taxon>Lachnospirales</taxon>
        <taxon>Lachnospiraceae</taxon>
        <taxon>Herbinix</taxon>
    </lineage>
</organism>
<dbReference type="EMBL" id="LN879430">
    <property type="protein sequence ID" value="CUH91613.1"/>
    <property type="molecule type" value="Genomic_DNA"/>
</dbReference>
<feature type="transmembrane region" description="Helical" evidence="1">
    <location>
        <begin position="12"/>
        <end position="35"/>
    </location>
</feature>
<gene>
    <name evidence="3" type="ORF">SD1D_0050</name>
</gene>
<evidence type="ECO:0000259" key="2">
    <source>
        <dbReference type="Pfam" id="PF07811"/>
    </source>
</evidence>
<dbReference type="KEGG" id="hsd:SD1D_0050"/>
<evidence type="ECO:0000313" key="3">
    <source>
        <dbReference type="EMBL" id="CUH91613.1"/>
    </source>
</evidence>
<keyword evidence="1" id="KW-0812">Transmembrane</keyword>
<proteinExistence type="predicted"/>
<evidence type="ECO:0000256" key="1">
    <source>
        <dbReference type="SAM" id="Phobius"/>
    </source>
</evidence>
<dbReference type="InterPro" id="IPR012495">
    <property type="entry name" value="TadE-like_dom"/>
</dbReference>
<keyword evidence="4" id="KW-1185">Reference proteome</keyword>
<dbReference type="Proteomes" id="UP000196053">
    <property type="component" value="Chromosome I"/>
</dbReference>
<reference evidence="4" key="1">
    <citation type="submission" date="2015-09" db="EMBL/GenBank/DDBJ databases">
        <authorList>
            <person name="Wibberg D."/>
        </authorList>
    </citation>
    <scope>NUCLEOTIDE SEQUENCE [LARGE SCALE GENOMIC DNA]</scope>
    <source>
        <strain evidence="4">SD1D</strain>
    </source>
</reference>
<accession>A0A0K8J2S2</accession>
<dbReference type="OrthoDB" id="2045557at2"/>
<keyword evidence="1" id="KW-1133">Transmembrane helix</keyword>
<sequence length="188" mass="21510">MKKKIQGSFTIEALLLMPIILFTIFFVLYLSFYFYDYCRVQAVADQFIHKLSINLKHESDIRTGKISYESIARQGVFYHAAGNLNNKKNEIKNYLVNKLSKGLLITKITDIQVSANISEIYIKIEGKLQVPIRAISRIISKKEAFVIEAKGSFHYPAGTVRISEIVLDLGKKIKNIDELKEKIELLLP</sequence>
<dbReference type="RefSeq" id="WP_058257069.1">
    <property type="nucleotide sequence ID" value="NZ_DUPS01000020.1"/>
</dbReference>
<keyword evidence="1" id="KW-0472">Membrane</keyword>
<name>A0A0K8J2S2_9FIRM</name>